<evidence type="ECO:0000256" key="4">
    <source>
        <dbReference type="PIRSR" id="PIRSR001365-2"/>
    </source>
</evidence>
<evidence type="ECO:0000256" key="3">
    <source>
        <dbReference type="PIRSR" id="PIRSR001365-1"/>
    </source>
</evidence>
<dbReference type="CDD" id="cd00408">
    <property type="entry name" value="DHDPS-like"/>
    <property type="match status" value="1"/>
</dbReference>
<gene>
    <name evidence="5" type="ORF">M3202_18695</name>
</gene>
<protein>
    <submittedName>
        <fullName evidence="5">Dihydrodipicolinate synthase family protein</fullName>
    </submittedName>
</protein>
<dbReference type="Gene3D" id="3.20.20.70">
    <property type="entry name" value="Aldolase class I"/>
    <property type="match status" value="1"/>
</dbReference>
<dbReference type="PANTHER" id="PTHR12128">
    <property type="entry name" value="DIHYDRODIPICOLINATE SYNTHASE"/>
    <property type="match status" value="1"/>
</dbReference>
<keyword evidence="1 2" id="KW-0456">Lyase</keyword>
<reference evidence="5" key="1">
    <citation type="submission" date="2022-05" db="EMBL/GenBank/DDBJ databases">
        <title>Comparative Genomics of Spacecraft Associated Microbes.</title>
        <authorList>
            <person name="Tran M.T."/>
            <person name="Wright A."/>
            <person name="Seuylemezian A."/>
            <person name="Eisen J."/>
            <person name="Coil D."/>
        </authorList>
    </citation>
    <scope>NUCLEOTIDE SEQUENCE</scope>
    <source>
        <strain evidence="5">214.1.1</strain>
    </source>
</reference>
<dbReference type="SUPFAM" id="SSF51569">
    <property type="entry name" value="Aldolase"/>
    <property type="match status" value="1"/>
</dbReference>
<dbReference type="Pfam" id="PF00701">
    <property type="entry name" value="DHDPS"/>
    <property type="match status" value="1"/>
</dbReference>
<comment type="caution">
    <text evidence="5">The sequence shown here is derived from an EMBL/GenBank/DDBJ whole genome shotgun (WGS) entry which is preliminary data.</text>
</comment>
<dbReference type="EMBL" id="JAMBOL010000028">
    <property type="protein sequence ID" value="MCM3716081.1"/>
    <property type="molecule type" value="Genomic_DNA"/>
</dbReference>
<dbReference type="AlphaFoldDB" id="A0A9X2DS19"/>
<sequence length="307" mass="34385">MDYQSFGKKFEDISGITITPFKEGSKEIDWNGVKENVKFLINRGVNVLVPCGNTSEFYALTLEEVKEEIRYVVECANKRATVLAGVGYSVATAIELGNYAKDVGADCIMIHMPVHPFMTDDGVVDYFKSIIENVDLPAVIYFKNPAISDRVLEELSSLERLVAVKYAINDLPRFARTVHSIPAHHNITWVCGIAEKWAPFFFHAGARGFTSGLVNLYPEKSLELLAALKKNDETKVWSVWNEVLPFENLREKYNSGVNVAIVKEGMRQIGLNPGVTREPVSPLSAEDKAAVRTLIHQWNLDIPKQPQ</sequence>
<proteinExistence type="inferred from homology"/>
<dbReference type="SMART" id="SM01130">
    <property type="entry name" value="DHDPS"/>
    <property type="match status" value="1"/>
</dbReference>
<dbReference type="RefSeq" id="WP_251224761.1">
    <property type="nucleotide sequence ID" value="NZ_JAMBOL010000028.1"/>
</dbReference>
<dbReference type="PANTHER" id="PTHR12128:SF19">
    <property type="entry name" value="5-DEHYDRO-4-DEOXYGLUCARATE DEHYDRATASE 2-RELATED"/>
    <property type="match status" value="1"/>
</dbReference>
<keyword evidence="6" id="KW-1185">Reference proteome</keyword>
<evidence type="ECO:0000256" key="1">
    <source>
        <dbReference type="ARBA" id="ARBA00023239"/>
    </source>
</evidence>
<evidence type="ECO:0000256" key="2">
    <source>
        <dbReference type="PIRNR" id="PIRNR001365"/>
    </source>
</evidence>
<feature type="active site" description="Schiff-base intermediate with substrate" evidence="3">
    <location>
        <position position="165"/>
    </location>
</feature>
<dbReference type="Proteomes" id="UP001139179">
    <property type="component" value="Unassembled WGS sequence"/>
</dbReference>
<dbReference type="GO" id="GO:0008840">
    <property type="term" value="F:4-hydroxy-tetrahydrodipicolinate synthase activity"/>
    <property type="evidence" value="ECO:0007669"/>
    <property type="project" value="TreeGrafter"/>
</dbReference>
<accession>A0A9X2DS19</accession>
<comment type="similarity">
    <text evidence="2">Belongs to the DapA family.</text>
</comment>
<dbReference type="InterPro" id="IPR013785">
    <property type="entry name" value="Aldolase_TIM"/>
</dbReference>
<dbReference type="PIRSF" id="PIRSF001365">
    <property type="entry name" value="DHDPS"/>
    <property type="match status" value="1"/>
</dbReference>
<feature type="binding site" evidence="4">
    <location>
        <position position="54"/>
    </location>
    <ligand>
        <name>pyruvate</name>
        <dbReference type="ChEBI" id="CHEBI:15361"/>
    </ligand>
</feature>
<organism evidence="5 6">
    <name type="scientific">Halalkalibacter oceani</name>
    <dbReference type="NCBI Taxonomy" id="1653776"/>
    <lineage>
        <taxon>Bacteria</taxon>
        <taxon>Bacillati</taxon>
        <taxon>Bacillota</taxon>
        <taxon>Bacilli</taxon>
        <taxon>Bacillales</taxon>
        <taxon>Bacillaceae</taxon>
        <taxon>Halalkalibacter</taxon>
    </lineage>
</organism>
<evidence type="ECO:0000313" key="6">
    <source>
        <dbReference type="Proteomes" id="UP001139179"/>
    </source>
</evidence>
<evidence type="ECO:0000313" key="5">
    <source>
        <dbReference type="EMBL" id="MCM3716081.1"/>
    </source>
</evidence>
<name>A0A9X2DS19_9BACI</name>
<feature type="active site" description="Proton donor/acceptor" evidence="3">
    <location>
        <position position="141"/>
    </location>
</feature>
<dbReference type="InterPro" id="IPR002220">
    <property type="entry name" value="DapA-like"/>
</dbReference>